<evidence type="ECO:0000313" key="2">
    <source>
        <dbReference type="Proteomes" id="UP000321405"/>
    </source>
</evidence>
<dbReference type="InterPro" id="IPR006439">
    <property type="entry name" value="HAD-SF_hydro_IA"/>
</dbReference>
<comment type="caution">
    <text evidence="1">The sequence shown here is derived from an EMBL/GenBank/DDBJ whole genome shotgun (WGS) entry which is preliminary data.</text>
</comment>
<reference evidence="1 2" key="1">
    <citation type="submission" date="2019-07" db="EMBL/GenBank/DDBJ databases">
        <title>Whole genome shotgun sequence of Swaminathania salitolerans NBRC 104436.</title>
        <authorList>
            <person name="Hosoyama A."/>
            <person name="Uohara A."/>
            <person name="Ohji S."/>
            <person name="Ichikawa N."/>
        </authorList>
    </citation>
    <scope>NUCLEOTIDE SEQUENCE [LARGE SCALE GENOMIC DNA]</scope>
    <source>
        <strain evidence="1 2">NBRC 104436</strain>
    </source>
</reference>
<proteinExistence type="predicted"/>
<dbReference type="InterPro" id="IPR023198">
    <property type="entry name" value="PGP-like_dom2"/>
</dbReference>
<dbReference type="Gene3D" id="1.10.150.240">
    <property type="entry name" value="Putative phosphatase, domain 2"/>
    <property type="match status" value="1"/>
</dbReference>
<dbReference type="AlphaFoldDB" id="A0A511BLH1"/>
<dbReference type="Gene3D" id="3.40.50.1000">
    <property type="entry name" value="HAD superfamily/HAD-like"/>
    <property type="match status" value="1"/>
</dbReference>
<keyword evidence="2" id="KW-1185">Reference proteome</keyword>
<dbReference type="EMBL" id="BJVC01000001">
    <property type="protein sequence ID" value="GEL01190.1"/>
    <property type="molecule type" value="Genomic_DNA"/>
</dbReference>
<dbReference type="NCBIfam" id="TIGR01509">
    <property type="entry name" value="HAD-SF-IA-v3"/>
    <property type="match status" value="1"/>
</dbReference>
<sequence length="210" mass="22612">MDGLLLDSETLSLDAFALAVRDFGHDIPASIARRMIGLPGDACIALVLETCGRSFPVEALFAAQARHMSDLVEAGRLVLKNGVLPLLDALDARKTKRAIATSSGRARTLAHLDHVGIRARFDAIVTRDDVTRGKPDPEPYLRAADAIGVPPAECLALEDSHNGARAAHAAGIRVIVVPDLMEPDEEIRAKAHAIMHDLHEVREFLDRSPG</sequence>
<gene>
    <name evidence="1" type="ORF">SSA02_03530</name>
</gene>
<dbReference type="OrthoDB" id="9800058at2"/>
<dbReference type="InterPro" id="IPR041492">
    <property type="entry name" value="HAD_2"/>
</dbReference>
<name>A0A511BLH1_9PROT</name>
<dbReference type="Pfam" id="PF13419">
    <property type="entry name" value="HAD_2"/>
    <property type="match status" value="1"/>
</dbReference>
<dbReference type="InterPro" id="IPR051806">
    <property type="entry name" value="HAD-like_SPP"/>
</dbReference>
<dbReference type="GO" id="GO:0050308">
    <property type="term" value="F:sugar-phosphatase activity"/>
    <property type="evidence" value="ECO:0007669"/>
    <property type="project" value="TreeGrafter"/>
</dbReference>
<dbReference type="InterPro" id="IPR023214">
    <property type="entry name" value="HAD_sf"/>
</dbReference>
<organism evidence="1 2">
    <name type="scientific">Swaminathania salitolerans</name>
    <dbReference type="NCBI Taxonomy" id="182838"/>
    <lineage>
        <taxon>Bacteria</taxon>
        <taxon>Pseudomonadati</taxon>
        <taxon>Pseudomonadota</taxon>
        <taxon>Alphaproteobacteria</taxon>
        <taxon>Acetobacterales</taxon>
        <taxon>Acetobacteraceae</taxon>
        <taxon>Swaminathania</taxon>
    </lineage>
</organism>
<dbReference type="SUPFAM" id="SSF56784">
    <property type="entry name" value="HAD-like"/>
    <property type="match status" value="1"/>
</dbReference>
<dbReference type="PANTHER" id="PTHR43481:SF4">
    <property type="entry name" value="GLYCEROL-1-PHOSPHATE PHOSPHOHYDROLASE 1-RELATED"/>
    <property type="match status" value="1"/>
</dbReference>
<dbReference type="Proteomes" id="UP000321405">
    <property type="component" value="Unassembled WGS sequence"/>
</dbReference>
<dbReference type="InterPro" id="IPR036412">
    <property type="entry name" value="HAD-like_sf"/>
</dbReference>
<accession>A0A511BLH1</accession>
<evidence type="ECO:0000313" key="1">
    <source>
        <dbReference type="EMBL" id="GEL01190.1"/>
    </source>
</evidence>
<dbReference type="PANTHER" id="PTHR43481">
    <property type="entry name" value="FRUCTOSE-1-PHOSPHATE PHOSPHATASE"/>
    <property type="match status" value="1"/>
</dbReference>
<protein>
    <submittedName>
        <fullName evidence="1">Haloacid dehalogenase</fullName>
    </submittedName>
</protein>